<name>A0A2P5ICL4_DIAHE</name>
<sequence length="399" mass="43720">MAPLNAGSTLCRRCNENEVTHTIRSEPTCGPCYRRYVQMKSVKRLEAASKEMRAAPSQTKKVLVGLSYGVSSSSLIHMLDESVKNQLKKRPTPAYDPVVVHVETETGDQTSSSHSQTKRLLDKFSERYPGFTFRSILLNTAMELDTIDWHSLPTVPEDSEKQPAERLHNFFARLPSTTSRADIVRLFVRHILISTALAEGCHALFLGCSTTALAALTLGETAKGRGFTLPWMINDGPQPVHTFIAAAPSTDAGSDTTAQAATGREVARLPIYYPLREVFRNELVEYARLVSPPLTDLILPSTAAAPGSAVVSHKDVSIDDVMTRYFDEVEASYPSIVANVVRTTAKLERLGEEGDDISCGLCGMGLDEQGDERWKGEIGDADAGKFGTLCYGCQRSMRN</sequence>
<dbReference type="PANTHER" id="PTHR20882">
    <property type="entry name" value="CYTOPLASMIC TRNA 2-THIOLATION PROTEIN 2"/>
    <property type="match status" value="1"/>
</dbReference>
<organism evidence="4 5">
    <name type="scientific">Diaporthe helianthi</name>
    <dbReference type="NCBI Taxonomy" id="158607"/>
    <lineage>
        <taxon>Eukaryota</taxon>
        <taxon>Fungi</taxon>
        <taxon>Dikarya</taxon>
        <taxon>Ascomycota</taxon>
        <taxon>Pezizomycotina</taxon>
        <taxon>Sordariomycetes</taxon>
        <taxon>Sordariomycetidae</taxon>
        <taxon>Diaporthales</taxon>
        <taxon>Diaporthaceae</taxon>
        <taxon>Diaporthe</taxon>
    </lineage>
</organism>
<dbReference type="AlphaFoldDB" id="A0A2P5ICL4"/>
<proteinExistence type="inferred from homology"/>
<dbReference type="STRING" id="158607.A0A2P5ICL4"/>
<dbReference type="HAMAP" id="MF_03054">
    <property type="entry name" value="CTU2"/>
    <property type="match status" value="1"/>
</dbReference>
<dbReference type="GO" id="GO:0016783">
    <property type="term" value="F:sulfurtransferase activity"/>
    <property type="evidence" value="ECO:0007669"/>
    <property type="project" value="TreeGrafter"/>
</dbReference>
<evidence type="ECO:0000256" key="3">
    <source>
        <dbReference type="HAMAP-Rule" id="MF_03054"/>
    </source>
</evidence>
<dbReference type="InParanoid" id="A0A2P5ICL4"/>
<dbReference type="UniPathway" id="UPA00988"/>
<comment type="similarity">
    <text evidence="3">Belongs to the CTU2/NCS2 family.</text>
</comment>
<keyword evidence="5" id="KW-1185">Reference proteome</keyword>
<dbReference type="GO" id="GO:0000049">
    <property type="term" value="F:tRNA binding"/>
    <property type="evidence" value="ECO:0007669"/>
    <property type="project" value="InterPro"/>
</dbReference>
<gene>
    <name evidence="3" type="primary">NCS2</name>
    <name evidence="3" type="synonym">CTU2</name>
    <name evidence="4" type="ORF">DHEL01_v201337</name>
</gene>
<dbReference type="SUPFAM" id="SSF52402">
    <property type="entry name" value="Adenine nucleotide alpha hydrolases-like"/>
    <property type="match status" value="1"/>
</dbReference>
<protein>
    <recommendedName>
        <fullName evidence="3">Cytoplasmic tRNA 2-thiolation protein 2</fullName>
    </recommendedName>
</protein>
<comment type="subcellular location">
    <subcellularLocation>
        <location evidence="3">Cytoplasm</location>
    </subcellularLocation>
</comment>
<dbReference type="InterPro" id="IPR019407">
    <property type="entry name" value="CTU2"/>
</dbReference>
<dbReference type="Pfam" id="PF10288">
    <property type="entry name" value="CTU2"/>
    <property type="match status" value="1"/>
</dbReference>
<evidence type="ECO:0000313" key="5">
    <source>
        <dbReference type="Proteomes" id="UP000094444"/>
    </source>
</evidence>
<evidence type="ECO:0000256" key="2">
    <source>
        <dbReference type="ARBA" id="ARBA00022694"/>
    </source>
</evidence>
<reference evidence="4" key="1">
    <citation type="submission" date="2017-09" db="EMBL/GenBank/DDBJ databases">
        <title>Polyketide synthases of a Diaporthe helianthi virulent isolate.</title>
        <authorList>
            <person name="Baroncelli R."/>
        </authorList>
    </citation>
    <scope>NUCLEOTIDE SEQUENCE [LARGE SCALE GENOMIC DNA]</scope>
    <source>
        <strain evidence="4">7/96</strain>
    </source>
</reference>
<dbReference type="GO" id="GO:0002143">
    <property type="term" value="P:tRNA wobble position uridine thiolation"/>
    <property type="evidence" value="ECO:0007669"/>
    <property type="project" value="TreeGrafter"/>
</dbReference>
<dbReference type="Gene3D" id="3.40.50.620">
    <property type="entry name" value="HUPs"/>
    <property type="match status" value="1"/>
</dbReference>
<dbReference type="FunCoup" id="A0A2P5ICL4">
    <property type="interactions" value="172"/>
</dbReference>
<dbReference type="Proteomes" id="UP000094444">
    <property type="component" value="Unassembled WGS sequence"/>
</dbReference>
<evidence type="ECO:0000256" key="1">
    <source>
        <dbReference type="ARBA" id="ARBA00022490"/>
    </source>
</evidence>
<dbReference type="EMBL" id="MAVT02000061">
    <property type="protein sequence ID" value="POS80250.1"/>
    <property type="molecule type" value="Genomic_DNA"/>
</dbReference>
<evidence type="ECO:0000313" key="4">
    <source>
        <dbReference type="EMBL" id="POS80250.1"/>
    </source>
</evidence>
<dbReference type="OrthoDB" id="25129at2759"/>
<dbReference type="GO" id="GO:0016779">
    <property type="term" value="F:nucleotidyltransferase activity"/>
    <property type="evidence" value="ECO:0007669"/>
    <property type="project" value="UniProtKB-UniRule"/>
</dbReference>
<comment type="function">
    <text evidence="3">Plays a central role in 2-thiolation of mcm(5)S(2)U at tRNA wobble positions of tRNA(Lys), tRNA(Glu) and tRNA(Gln). May act by forming a heterodimer with NCS6 that ligates sulfur from thiocarboxylated URM1 onto the uridine of tRNAs at wobble position. Prior mcm(5) tRNA modification by the elongator complex is required for 2-thiolation. May also be involved in protein urmylation.</text>
</comment>
<comment type="caution">
    <text evidence="4">The sequence shown here is derived from an EMBL/GenBank/DDBJ whole genome shotgun (WGS) entry which is preliminary data.</text>
</comment>
<keyword evidence="2 3" id="KW-0819">tRNA processing</keyword>
<dbReference type="InterPro" id="IPR014729">
    <property type="entry name" value="Rossmann-like_a/b/a_fold"/>
</dbReference>
<comment type="pathway">
    <text evidence="3">tRNA modification; 5-methoxycarbonylmethyl-2-thiouridine-tRNA biosynthesis.</text>
</comment>
<dbReference type="PANTHER" id="PTHR20882:SF14">
    <property type="entry name" value="CYTOPLASMIC TRNA 2-THIOLATION PROTEIN 2"/>
    <property type="match status" value="1"/>
</dbReference>
<dbReference type="GO" id="GO:0005829">
    <property type="term" value="C:cytosol"/>
    <property type="evidence" value="ECO:0007669"/>
    <property type="project" value="TreeGrafter"/>
</dbReference>
<accession>A0A2P5ICL4</accession>
<dbReference type="GO" id="GO:0032447">
    <property type="term" value="P:protein urmylation"/>
    <property type="evidence" value="ECO:0007669"/>
    <property type="project" value="UniProtKB-UniRule"/>
</dbReference>
<keyword evidence="1 3" id="KW-0963">Cytoplasm</keyword>